<evidence type="ECO:0000313" key="2">
    <source>
        <dbReference type="Proteomes" id="UP000287124"/>
    </source>
</evidence>
<name>A0A430KX02_9HYPO</name>
<evidence type="ECO:0000313" key="1">
    <source>
        <dbReference type="EMBL" id="RTE68008.1"/>
    </source>
</evidence>
<keyword evidence="2" id="KW-1185">Reference proteome</keyword>
<dbReference type="Proteomes" id="UP000287124">
    <property type="component" value="Unassembled WGS sequence"/>
</dbReference>
<comment type="caution">
    <text evidence="1">The sequence shown here is derived from an EMBL/GenBank/DDBJ whole genome shotgun (WGS) entry which is preliminary data.</text>
</comment>
<organism evidence="1 2">
    <name type="scientific">Fusarium euwallaceae</name>
    <dbReference type="NCBI Taxonomy" id="1147111"/>
    <lineage>
        <taxon>Eukaryota</taxon>
        <taxon>Fungi</taxon>
        <taxon>Dikarya</taxon>
        <taxon>Ascomycota</taxon>
        <taxon>Pezizomycotina</taxon>
        <taxon>Sordariomycetes</taxon>
        <taxon>Hypocreomycetidae</taxon>
        <taxon>Hypocreales</taxon>
        <taxon>Nectriaceae</taxon>
        <taxon>Fusarium</taxon>
        <taxon>Fusarium solani species complex</taxon>
    </lineage>
</organism>
<sequence>YTSEGYRGTRFSERLLTLVYKRFLEKAELVLKNWGEQPNEWTETGSQGPV</sequence>
<dbReference type="EMBL" id="MIKF01001344">
    <property type="protein sequence ID" value="RTE68008.1"/>
    <property type="molecule type" value="Genomic_DNA"/>
</dbReference>
<reference evidence="1 2" key="1">
    <citation type="submission" date="2017-06" db="EMBL/GenBank/DDBJ databases">
        <title>Comparative genomic analysis of Ambrosia Fusariam Clade fungi.</title>
        <authorList>
            <person name="Stajich J.E."/>
            <person name="Carrillo J."/>
            <person name="Kijimoto T."/>
            <person name="Eskalen A."/>
            <person name="O'Donnell K."/>
            <person name="Kasson M."/>
        </authorList>
    </citation>
    <scope>NUCLEOTIDE SEQUENCE [LARGE SCALE GENOMIC DNA]</scope>
    <source>
        <strain evidence="1 2">UCR1854</strain>
    </source>
</reference>
<gene>
    <name evidence="1" type="ORF">BHE90_017614</name>
</gene>
<dbReference type="AlphaFoldDB" id="A0A430KX02"/>
<accession>A0A430KX02</accession>
<proteinExistence type="predicted"/>
<protein>
    <submittedName>
        <fullName evidence="1">Uncharacterized protein</fullName>
    </submittedName>
</protein>
<feature type="non-terminal residue" evidence="1">
    <location>
        <position position="1"/>
    </location>
</feature>